<dbReference type="GO" id="GO:0006047">
    <property type="term" value="P:UDP-N-acetylglucosamine metabolic process"/>
    <property type="evidence" value="ECO:0007669"/>
    <property type="project" value="InterPro"/>
</dbReference>
<dbReference type="InterPro" id="IPR029767">
    <property type="entry name" value="WecB-like"/>
</dbReference>
<comment type="caution">
    <text evidence="2">The sequence shown here is derived from an EMBL/GenBank/DDBJ whole genome shotgun (WGS) entry which is preliminary data.</text>
</comment>
<dbReference type="InterPro" id="IPR003331">
    <property type="entry name" value="UDP_GlcNAc_Epimerase_2_dom"/>
</dbReference>
<dbReference type="PANTHER" id="PTHR43174:SF3">
    <property type="entry name" value="UDP-N-ACETYLGLUCOSAMINE 2-EPIMERASE"/>
    <property type="match status" value="1"/>
</dbReference>
<dbReference type="Proteomes" id="UP000176355">
    <property type="component" value="Unassembled WGS sequence"/>
</dbReference>
<dbReference type="AlphaFoldDB" id="A0A1G2P6A6"/>
<feature type="domain" description="UDP-N-acetylglucosamine 2-epimerase" evidence="1">
    <location>
        <begin position="30"/>
        <end position="378"/>
    </location>
</feature>
<evidence type="ECO:0000259" key="1">
    <source>
        <dbReference type="Pfam" id="PF02350"/>
    </source>
</evidence>
<dbReference type="SUPFAM" id="SSF53756">
    <property type="entry name" value="UDP-Glycosyltransferase/glycogen phosphorylase"/>
    <property type="match status" value="1"/>
</dbReference>
<reference evidence="2 3" key="1">
    <citation type="journal article" date="2016" name="Nat. Commun.">
        <title>Thousands of microbial genomes shed light on interconnected biogeochemical processes in an aquifer system.</title>
        <authorList>
            <person name="Anantharaman K."/>
            <person name="Brown C.T."/>
            <person name="Hug L.A."/>
            <person name="Sharon I."/>
            <person name="Castelle C.J."/>
            <person name="Probst A.J."/>
            <person name="Thomas B.C."/>
            <person name="Singh A."/>
            <person name="Wilkins M.J."/>
            <person name="Karaoz U."/>
            <person name="Brodie E.L."/>
            <person name="Williams K.H."/>
            <person name="Hubbard S.S."/>
            <person name="Banfield J.F."/>
        </authorList>
    </citation>
    <scope>NUCLEOTIDE SEQUENCE [LARGE SCALE GENOMIC DNA]</scope>
</reference>
<dbReference type="EMBL" id="MHSL01000030">
    <property type="protein sequence ID" value="OHA43162.1"/>
    <property type="molecule type" value="Genomic_DNA"/>
</dbReference>
<dbReference type="STRING" id="1802333.A3G03_01690"/>
<dbReference type="PANTHER" id="PTHR43174">
    <property type="entry name" value="UDP-N-ACETYLGLUCOSAMINE 2-EPIMERASE"/>
    <property type="match status" value="1"/>
</dbReference>
<name>A0A1G2P6A6_9BACT</name>
<proteinExistence type="predicted"/>
<dbReference type="Gene3D" id="3.40.50.2000">
    <property type="entry name" value="Glycogen Phosphorylase B"/>
    <property type="match status" value="2"/>
</dbReference>
<dbReference type="GO" id="GO:0004553">
    <property type="term" value="F:hydrolase activity, hydrolyzing O-glycosyl compounds"/>
    <property type="evidence" value="ECO:0007669"/>
    <property type="project" value="InterPro"/>
</dbReference>
<evidence type="ECO:0000313" key="2">
    <source>
        <dbReference type="EMBL" id="OHA43162.1"/>
    </source>
</evidence>
<accession>A0A1G2P6A6</accession>
<dbReference type="Pfam" id="PF02350">
    <property type="entry name" value="Epimerase_2"/>
    <property type="match status" value="1"/>
</dbReference>
<dbReference type="InterPro" id="IPR020004">
    <property type="entry name" value="UDP-GlcNAc_Epase"/>
</dbReference>
<sequence>MANTKRQKRKICFVITSFIHYSRGLFILEELKNRSDVELHIVISGTALLAKYSSKFAYVKNILEREGYNNLHELYFNLEGDSHLTKAKTAGVGIIEFSTFFHHLKPDIVVLRGDRFEVLSAAVAAAYLQIPIAHIEGGDVTGSIDESVRHAITKLSHLHFATNEDARKRILRLGENPKYVFNFGSPEIEVVQRIINGNHHVDFSQTGSGAPFDIKQDFLMVMYQPVTSETERLAEYTKIILAAVRETALPALWFWPNFDTGAEEISHTLRVFRDQVKEHKIRFMRYLPPRDFIWLLKHTRALVGNSSAGIKESSYLGVPVVNIGGRQATRLRAKNVLDVLHKKEHIKKAIEKQIKKNRYQPSKLYFANDTAKKIAQTLAKANLYVQKRFVV</sequence>
<organism evidence="2 3">
    <name type="scientific">Candidatus Taylorbacteria bacterium RIFCSPLOWO2_12_FULL_44_15c</name>
    <dbReference type="NCBI Taxonomy" id="1802333"/>
    <lineage>
        <taxon>Bacteria</taxon>
        <taxon>Candidatus Tayloriibacteriota</taxon>
    </lineage>
</organism>
<protein>
    <submittedName>
        <fullName evidence="2">UDP-N-acetyl-D-glucosamine 2-epimerase, UDP-hydrolysing</fullName>
    </submittedName>
</protein>
<evidence type="ECO:0000313" key="3">
    <source>
        <dbReference type="Proteomes" id="UP000176355"/>
    </source>
</evidence>
<dbReference type="NCBIfam" id="TIGR03568">
    <property type="entry name" value="NeuC_NnaA"/>
    <property type="match status" value="1"/>
</dbReference>
<gene>
    <name evidence="2" type="ORF">A3G03_01690</name>
</gene>